<name>A0A225VIL6_9STRA</name>
<gene>
    <name evidence="3" type="ORF">PHMEG_00023370</name>
</gene>
<sequence length="946" mass="105890">MNWVMADRLRRSSTNDNFSVDFSSSASLPPASGHCESYEALYSAISGLEAHATLYWYDFAQEVVRRLRKFATGSASNETRGGTRLLDLTLNFVDYFLGSALACLQEDSPLWWSHFTDAVENISTSSPLYQQALLRMSLSPYQPTPGPTVVSSVINHRPPRSNRTAPYQPRRESHTAVPESISRLVPRNDKGEEPCLRFFGGLMCPGGRVNQCSHRDRTHTWFLNAALPITDLPTCAPTSSAKIYEKNRITGAASFLTMIFSKSGPQKIKNNSINDVTDKDQIGKPSYQSCSVIAKEIVRLMDSHPDETIVLMSGDVASAFRNLAIHSGSVHLFGGRVPSANAIVIDLFAPFGWTGSPAAYEVFAGAISFVHNQSSNENFPDGFFAYHWVDDHVNVSTARPENLEDVDESLRFAITAILGTSAINEEKFTSWNAVHRALGLVFDTLRESVSIPRDKVDKAREVVASAFHSTSLDKRNYQSLLGRLRHVATCIRSARPFLQRLRKMESSLHRFHKVRITHDMQQDLLWWWNILASPDLNGVPLEYFNDLPAPDIVLYMDASDVGICAFDPASKSILTYPFNPEEITLVQEFKSAHANGFDINFRELVSSAFAVWAWGDTWRKRRSNLASKRPLHVHFRIDNMSAVAWHTKLSSKNQRAQVIIRLLSYWENYFGLSSTLSNMLHGIRHFFAARGLQFPSDHPITRMLLKGIKRLDSPKQHKTPVSIQLLDLCRESLQLDQPRDQALWGVLCLSFFFLLRRSEIVAVRSQHFRWFALRAQDITFFDTNDRPTSIPANAVAVSIVLQGSKTDQVGDGTVRRLYRSGHHWLCPVAGALLLLSARKSLPNCIPAAVYTNTDNNPACITALDVTTTIRTAASRLGVDPSTFGTHSLRSGGATYMYKAGVDILTIQFHGRWLSDAYKSYTHLCTESVRSVASKIVGISHRDTTLQ</sequence>
<dbReference type="InterPro" id="IPR011010">
    <property type="entry name" value="DNA_brk_join_enz"/>
</dbReference>
<feature type="region of interest" description="Disordered" evidence="2">
    <location>
        <begin position="147"/>
        <end position="177"/>
    </location>
</feature>
<dbReference type="SUPFAM" id="SSF56672">
    <property type="entry name" value="DNA/RNA polymerases"/>
    <property type="match status" value="1"/>
</dbReference>
<keyword evidence="1" id="KW-0233">DNA recombination</keyword>
<dbReference type="OrthoDB" id="6098081at2759"/>
<evidence type="ECO:0000313" key="3">
    <source>
        <dbReference type="EMBL" id="OWZ04688.1"/>
    </source>
</evidence>
<protein>
    <recommendedName>
        <fullName evidence="5">Tyr recombinase domain-containing protein</fullName>
    </recommendedName>
</protein>
<evidence type="ECO:0000313" key="4">
    <source>
        <dbReference type="Proteomes" id="UP000198211"/>
    </source>
</evidence>
<dbReference type="GO" id="GO:0003677">
    <property type="term" value="F:DNA binding"/>
    <property type="evidence" value="ECO:0007669"/>
    <property type="project" value="InterPro"/>
</dbReference>
<dbReference type="PANTHER" id="PTHR33050:SF7">
    <property type="entry name" value="RIBONUCLEASE H"/>
    <property type="match status" value="1"/>
</dbReference>
<dbReference type="InterPro" id="IPR013762">
    <property type="entry name" value="Integrase-like_cat_sf"/>
</dbReference>
<comment type="caution">
    <text evidence="3">The sequence shown here is derived from an EMBL/GenBank/DDBJ whole genome shotgun (WGS) entry which is preliminary data.</text>
</comment>
<dbReference type="GO" id="GO:0006310">
    <property type="term" value="P:DNA recombination"/>
    <property type="evidence" value="ECO:0007669"/>
    <property type="project" value="UniProtKB-KW"/>
</dbReference>
<proteinExistence type="predicted"/>
<dbReference type="InterPro" id="IPR052055">
    <property type="entry name" value="Hepadnavirus_pol/RT"/>
</dbReference>
<dbReference type="EMBL" id="NBNE01004829">
    <property type="protein sequence ID" value="OWZ04688.1"/>
    <property type="molecule type" value="Genomic_DNA"/>
</dbReference>
<dbReference type="SUPFAM" id="SSF56349">
    <property type="entry name" value="DNA breaking-rejoining enzymes"/>
    <property type="match status" value="1"/>
</dbReference>
<evidence type="ECO:0000256" key="1">
    <source>
        <dbReference type="ARBA" id="ARBA00023172"/>
    </source>
</evidence>
<dbReference type="Proteomes" id="UP000198211">
    <property type="component" value="Unassembled WGS sequence"/>
</dbReference>
<evidence type="ECO:0008006" key="5">
    <source>
        <dbReference type="Google" id="ProtNLM"/>
    </source>
</evidence>
<keyword evidence="4" id="KW-1185">Reference proteome</keyword>
<reference evidence="4" key="1">
    <citation type="submission" date="2017-03" db="EMBL/GenBank/DDBJ databases">
        <title>Phytopthora megakarya and P. palmivora, two closely related causual agents of cacao black pod achieved similar genome size and gene model numbers by different mechanisms.</title>
        <authorList>
            <person name="Ali S."/>
            <person name="Shao J."/>
            <person name="Larry D.J."/>
            <person name="Kronmiller B."/>
            <person name="Shen D."/>
            <person name="Strem M.D."/>
            <person name="Melnick R.L."/>
            <person name="Guiltinan M.J."/>
            <person name="Tyler B.M."/>
            <person name="Meinhardt L.W."/>
            <person name="Bailey B.A."/>
        </authorList>
    </citation>
    <scope>NUCLEOTIDE SEQUENCE [LARGE SCALE GENOMIC DNA]</scope>
    <source>
        <strain evidence="4">zdho120</strain>
    </source>
</reference>
<dbReference type="Gene3D" id="1.10.443.10">
    <property type="entry name" value="Intergrase catalytic core"/>
    <property type="match status" value="1"/>
</dbReference>
<accession>A0A225VIL6</accession>
<dbReference type="InterPro" id="IPR043502">
    <property type="entry name" value="DNA/RNA_pol_sf"/>
</dbReference>
<dbReference type="AlphaFoldDB" id="A0A225VIL6"/>
<organism evidence="3 4">
    <name type="scientific">Phytophthora megakarya</name>
    <dbReference type="NCBI Taxonomy" id="4795"/>
    <lineage>
        <taxon>Eukaryota</taxon>
        <taxon>Sar</taxon>
        <taxon>Stramenopiles</taxon>
        <taxon>Oomycota</taxon>
        <taxon>Peronosporomycetes</taxon>
        <taxon>Peronosporales</taxon>
        <taxon>Peronosporaceae</taxon>
        <taxon>Phytophthora</taxon>
    </lineage>
</organism>
<dbReference type="PANTHER" id="PTHR33050">
    <property type="entry name" value="REVERSE TRANSCRIPTASE DOMAIN-CONTAINING PROTEIN"/>
    <property type="match status" value="1"/>
</dbReference>
<evidence type="ECO:0000256" key="2">
    <source>
        <dbReference type="SAM" id="MobiDB-lite"/>
    </source>
</evidence>
<dbReference type="GO" id="GO:0015074">
    <property type="term" value="P:DNA integration"/>
    <property type="evidence" value="ECO:0007669"/>
    <property type="project" value="InterPro"/>
</dbReference>